<protein>
    <submittedName>
        <fullName evidence="3">Uncharacterized protein</fullName>
    </submittedName>
</protein>
<dbReference type="EMBL" id="JAUUTY010000002">
    <property type="protein sequence ID" value="KAK1686553.1"/>
    <property type="molecule type" value="Genomic_DNA"/>
</dbReference>
<comment type="caution">
    <text evidence="3">The sequence shown here is derived from an EMBL/GenBank/DDBJ whole genome shotgun (WGS) entry which is preliminary data.</text>
</comment>
<name>A0AAD8X1X9_LOLMU</name>
<gene>
    <name evidence="3" type="ORF">QYE76_047401</name>
</gene>
<evidence type="ECO:0000313" key="4">
    <source>
        <dbReference type="Proteomes" id="UP001231189"/>
    </source>
</evidence>
<reference evidence="3" key="1">
    <citation type="submission" date="2023-07" db="EMBL/GenBank/DDBJ databases">
        <title>A chromosome-level genome assembly of Lolium multiflorum.</title>
        <authorList>
            <person name="Chen Y."/>
            <person name="Copetti D."/>
            <person name="Kolliker R."/>
            <person name="Studer B."/>
        </authorList>
    </citation>
    <scope>NUCLEOTIDE SEQUENCE</scope>
    <source>
        <strain evidence="3">02402/16</strain>
        <tissue evidence="3">Leaf</tissue>
    </source>
</reference>
<feature type="region of interest" description="Disordered" evidence="2">
    <location>
        <begin position="1"/>
        <end position="36"/>
    </location>
</feature>
<dbReference type="AlphaFoldDB" id="A0AAD8X1X9"/>
<accession>A0AAD8X1X9</accession>
<evidence type="ECO:0000313" key="3">
    <source>
        <dbReference type="EMBL" id="KAK1686553.1"/>
    </source>
</evidence>
<evidence type="ECO:0000256" key="1">
    <source>
        <dbReference type="SAM" id="Coils"/>
    </source>
</evidence>
<sequence>MQDDPETSIPVRSPQGPKKKKAKTGAASDQELAAESTSIPLLDDALHCAGERADDLEVKLKASEEAHERAEKDAVSVEDLRQRLQASEDALSDKEAKFIQRENDIITRLETQSRRFTSNIVFLACDSALVLKLAQQFLAKDDPALAYRQASLNIGVEGTIALVAATAQNLNWVKAAAPKGLNTEKWKAFVKGAKLYSKNIITFLDPKSSASASTTHMEVK</sequence>
<dbReference type="Proteomes" id="UP001231189">
    <property type="component" value="Unassembled WGS sequence"/>
</dbReference>
<feature type="coiled-coil region" evidence="1">
    <location>
        <begin position="53"/>
        <end position="97"/>
    </location>
</feature>
<proteinExistence type="predicted"/>
<organism evidence="3 4">
    <name type="scientific">Lolium multiflorum</name>
    <name type="common">Italian ryegrass</name>
    <name type="synonym">Lolium perenne subsp. multiflorum</name>
    <dbReference type="NCBI Taxonomy" id="4521"/>
    <lineage>
        <taxon>Eukaryota</taxon>
        <taxon>Viridiplantae</taxon>
        <taxon>Streptophyta</taxon>
        <taxon>Embryophyta</taxon>
        <taxon>Tracheophyta</taxon>
        <taxon>Spermatophyta</taxon>
        <taxon>Magnoliopsida</taxon>
        <taxon>Liliopsida</taxon>
        <taxon>Poales</taxon>
        <taxon>Poaceae</taxon>
        <taxon>BOP clade</taxon>
        <taxon>Pooideae</taxon>
        <taxon>Poodae</taxon>
        <taxon>Poeae</taxon>
        <taxon>Poeae Chloroplast Group 2 (Poeae type)</taxon>
        <taxon>Loliodinae</taxon>
        <taxon>Loliinae</taxon>
        <taxon>Lolium</taxon>
    </lineage>
</organism>
<keyword evidence="4" id="KW-1185">Reference proteome</keyword>
<evidence type="ECO:0000256" key="2">
    <source>
        <dbReference type="SAM" id="MobiDB-lite"/>
    </source>
</evidence>
<keyword evidence="1" id="KW-0175">Coiled coil</keyword>